<dbReference type="Proteomes" id="UP000311713">
    <property type="component" value="Unassembled WGS sequence"/>
</dbReference>
<dbReference type="GO" id="GO:0005886">
    <property type="term" value="C:plasma membrane"/>
    <property type="evidence" value="ECO:0007669"/>
    <property type="project" value="UniProtKB-SubCell"/>
</dbReference>
<evidence type="ECO:0000256" key="8">
    <source>
        <dbReference type="SAM" id="MobiDB-lite"/>
    </source>
</evidence>
<feature type="transmembrane region" description="Helical" evidence="9">
    <location>
        <begin position="247"/>
        <end position="269"/>
    </location>
</feature>
<evidence type="ECO:0000313" key="11">
    <source>
        <dbReference type="Proteomes" id="UP000311713"/>
    </source>
</evidence>
<keyword evidence="5 9" id="KW-0812">Transmembrane</keyword>
<feature type="transmembrane region" description="Helical" evidence="9">
    <location>
        <begin position="290"/>
        <end position="315"/>
    </location>
</feature>
<reference evidence="10 11" key="1">
    <citation type="submission" date="2019-06" db="EMBL/GenBank/DDBJ databases">
        <title>Draft genome of Streptomyces sedi sp. JCM16909.</title>
        <authorList>
            <person name="Klykleung N."/>
            <person name="Tanasupawat S."/>
            <person name="Kudo T."/>
            <person name="Yuki M."/>
            <person name="Ohkuma M."/>
        </authorList>
    </citation>
    <scope>NUCLEOTIDE SEQUENCE [LARGE SCALE GENOMIC DNA]</scope>
    <source>
        <strain evidence="10 11">JCM 16909</strain>
    </source>
</reference>
<feature type="transmembrane region" description="Helical" evidence="9">
    <location>
        <begin position="366"/>
        <end position="384"/>
    </location>
</feature>
<dbReference type="GO" id="GO:0022857">
    <property type="term" value="F:transmembrane transporter activity"/>
    <property type="evidence" value="ECO:0007669"/>
    <property type="project" value="InterPro"/>
</dbReference>
<dbReference type="OrthoDB" id="9782305at2"/>
<dbReference type="PANTHER" id="PTHR30472">
    <property type="entry name" value="FERRIC ENTEROBACTIN TRANSPORT SYSTEM PERMEASE PROTEIN"/>
    <property type="match status" value="1"/>
</dbReference>
<organism evidence="10 11">
    <name type="scientific">Streptomyces sedi</name>
    <dbReference type="NCBI Taxonomy" id="555059"/>
    <lineage>
        <taxon>Bacteria</taxon>
        <taxon>Bacillati</taxon>
        <taxon>Actinomycetota</taxon>
        <taxon>Actinomycetes</taxon>
        <taxon>Kitasatosporales</taxon>
        <taxon>Streptomycetaceae</taxon>
        <taxon>Streptomyces</taxon>
    </lineage>
</organism>
<feature type="transmembrane region" description="Helical" evidence="9">
    <location>
        <begin position="335"/>
        <end position="354"/>
    </location>
</feature>
<feature type="region of interest" description="Disordered" evidence="8">
    <location>
        <begin position="1"/>
        <end position="57"/>
    </location>
</feature>
<evidence type="ECO:0000256" key="7">
    <source>
        <dbReference type="ARBA" id="ARBA00023136"/>
    </source>
</evidence>
<dbReference type="Gene3D" id="1.10.3470.10">
    <property type="entry name" value="ABC transporter involved in vitamin B12 uptake, BtuC"/>
    <property type="match status" value="1"/>
</dbReference>
<evidence type="ECO:0000313" key="10">
    <source>
        <dbReference type="EMBL" id="TNM33529.1"/>
    </source>
</evidence>
<dbReference type="FunFam" id="1.10.3470.10:FF:000001">
    <property type="entry name" value="Vitamin B12 ABC transporter permease BtuC"/>
    <property type="match status" value="1"/>
</dbReference>
<protein>
    <submittedName>
        <fullName evidence="10">Iron chelate uptake ABC transporter family permease subunit</fullName>
    </submittedName>
</protein>
<dbReference type="EMBL" id="VDGT01000002">
    <property type="protein sequence ID" value="TNM33529.1"/>
    <property type="molecule type" value="Genomic_DNA"/>
</dbReference>
<comment type="similarity">
    <text evidence="2">Belongs to the binding-protein-dependent transport system permease family. FecCD subfamily.</text>
</comment>
<dbReference type="GO" id="GO:0033214">
    <property type="term" value="P:siderophore-iron import into cell"/>
    <property type="evidence" value="ECO:0007669"/>
    <property type="project" value="TreeGrafter"/>
</dbReference>
<dbReference type="Pfam" id="PF01032">
    <property type="entry name" value="FecCD"/>
    <property type="match status" value="1"/>
</dbReference>
<dbReference type="PANTHER" id="PTHR30472:SF1">
    <property type="entry name" value="FE(3+) DICITRATE TRANSPORT SYSTEM PERMEASE PROTEIN FECC-RELATED"/>
    <property type="match status" value="1"/>
</dbReference>
<accession>A0A5C4VES3</accession>
<evidence type="ECO:0000256" key="4">
    <source>
        <dbReference type="ARBA" id="ARBA00022475"/>
    </source>
</evidence>
<evidence type="ECO:0000256" key="3">
    <source>
        <dbReference type="ARBA" id="ARBA00022448"/>
    </source>
</evidence>
<gene>
    <name evidence="10" type="ORF">FH715_04020</name>
</gene>
<feature type="compositionally biased region" description="Basic and acidic residues" evidence="8">
    <location>
        <begin position="14"/>
        <end position="44"/>
    </location>
</feature>
<keyword evidence="3" id="KW-0813">Transport</keyword>
<dbReference type="SUPFAM" id="SSF81345">
    <property type="entry name" value="ABC transporter involved in vitamin B12 uptake, BtuC"/>
    <property type="match status" value="1"/>
</dbReference>
<dbReference type="CDD" id="cd06550">
    <property type="entry name" value="TM_ABC_iron-siderophores_like"/>
    <property type="match status" value="1"/>
</dbReference>
<dbReference type="AlphaFoldDB" id="A0A5C4VES3"/>
<keyword evidence="6 9" id="KW-1133">Transmembrane helix</keyword>
<keyword evidence="7 9" id="KW-0472">Membrane</keyword>
<feature type="transmembrane region" description="Helical" evidence="9">
    <location>
        <begin position="65"/>
        <end position="85"/>
    </location>
</feature>
<feature type="transmembrane region" description="Helical" evidence="9">
    <location>
        <begin position="148"/>
        <end position="169"/>
    </location>
</feature>
<name>A0A5C4VES3_9ACTN</name>
<feature type="transmembrane region" description="Helical" evidence="9">
    <location>
        <begin position="206"/>
        <end position="227"/>
    </location>
</feature>
<keyword evidence="11" id="KW-1185">Reference proteome</keyword>
<evidence type="ECO:0000256" key="9">
    <source>
        <dbReference type="SAM" id="Phobius"/>
    </source>
</evidence>
<dbReference type="InterPro" id="IPR037294">
    <property type="entry name" value="ABC_BtuC-like"/>
</dbReference>
<evidence type="ECO:0000256" key="6">
    <source>
        <dbReference type="ARBA" id="ARBA00022989"/>
    </source>
</evidence>
<comment type="caution">
    <text evidence="10">The sequence shown here is derived from an EMBL/GenBank/DDBJ whole genome shotgun (WGS) entry which is preliminary data.</text>
</comment>
<feature type="transmembrane region" description="Helical" evidence="9">
    <location>
        <begin position="175"/>
        <end position="194"/>
    </location>
</feature>
<comment type="subcellular location">
    <subcellularLocation>
        <location evidence="1">Cell membrane</location>
        <topology evidence="1">Multi-pass membrane protein</topology>
    </subcellularLocation>
</comment>
<evidence type="ECO:0000256" key="5">
    <source>
        <dbReference type="ARBA" id="ARBA00022692"/>
    </source>
</evidence>
<dbReference type="InterPro" id="IPR000522">
    <property type="entry name" value="ABC_transptr_permease_BtuC"/>
</dbReference>
<sequence>MNEHPSTRRVAAGESRHDHRGPDQCAADHRGPDHRERLVNTRDVGDDEAAGVGREPPAGRTRTRLLALLLAAAALVLSVALSIMVGSTHVPLSSVLGAFGGHDGSPEHIAVRDLRVPRTALGLLVGASLAVSGALMQGLTRNPLADPGLLGVNAGAGFAVALSVAFLGVTRVDQYLYFAFAGAVAATAAVYLIASQGRGSPTPLRLTLVGLALGSVLVGLAQTLALLDTETFERVRFWDVGTLADRPVGTVGAVTPWICAGLLLALACARPLNALSLGDELARAVGVRVGLTRLGVVLAVTLLCGSATAAAGPLAFVGLMVGHAVRWLTGPDYRWVLPMCLLVGPALVLSADVLGRVMVGSGELQVGVVVALLGAPMLIVMVHLRRASAL</sequence>
<keyword evidence="4" id="KW-1003">Cell membrane</keyword>
<evidence type="ECO:0000256" key="2">
    <source>
        <dbReference type="ARBA" id="ARBA00007935"/>
    </source>
</evidence>
<proteinExistence type="inferred from homology"/>
<evidence type="ECO:0000256" key="1">
    <source>
        <dbReference type="ARBA" id="ARBA00004651"/>
    </source>
</evidence>